<proteinExistence type="predicted"/>
<gene>
    <name evidence="1" type="ORF">Cvel_18309</name>
</gene>
<dbReference type="AlphaFoldDB" id="A0A0G4FS40"/>
<organism evidence="1">
    <name type="scientific">Chromera velia CCMP2878</name>
    <dbReference type="NCBI Taxonomy" id="1169474"/>
    <lineage>
        <taxon>Eukaryota</taxon>
        <taxon>Sar</taxon>
        <taxon>Alveolata</taxon>
        <taxon>Colpodellida</taxon>
        <taxon>Chromeraceae</taxon>
        <taxon>Chromera</taxon>
    </lineage>
</organism>
<protein>
    <submittedName>
        <fullName evidence="1">Uncharacterized protein</fullName>
    </submittedName>
</protein>
<reference evidence="1" key="1">
    <citation type="submission" date="2014-11" db="EMBL/GenBank/DDBJ databases">
        <authorList>
            <person name="Otto D Thomas"/>
            <person name="Naeem Raeece"/>
        </authorList>
    </citation>
    <scope>NUCLEOTIDE SEQUENCE</scope>
</reference>
<dbReference type="EMBL" id="CDMZ01000563">
    <property type="protein sequence ID" value="CEM16927.1"/>
    <property type="molecule type" value="Genomic_DNA"/>
</dbReference>
<evidence type="ECO:0000313" key="1">
    <source>
        <dbReference type="EMBL" id="CEM16927.1"/>
    </source>
</evidence>
<sequence>MDKDGFVIPTDFRERFAVGRGLNIAHAMFSDVKFTVKILELKELTDDHRKKADIGIFPDDSLITNLHPPGSLESETLRGLRHQLLAAGLSLEAGAVDWGDRPNFEADSFRR</sequence>
<dbReference type="PhylomeDB" id="A0A0G4FS40"/>
<dbReference type="VEuPathDB" id="CryptoDB:Cvel_18309"/>
<name>A0A0G4FS40_9ALVE</name>
<accession>A0A0G4FS40</accession>